<dbReference type="OrthoDB" id="9889384at2"/>
<evidence type="ECO:0000313" key="3">
    <source>
        <dbReference type="Proteomes" id="UP000286931"/>
    </source>
</evidence>
<gene>
    <name evidence="2" type="ORF">EHYA_02551</name>
</gene>
<proteinExistence type="predicted"/>
<keyword evidence="3" id="KW-1185">Reference proteome</keyword>
<name>A0A401YJT6_9ACTN</name>
<evidence type="ECO:0000313" key="2">
    <source>
        <dbReference type="EMBL" id="GCD94882.1"/>
    </source>
</evidence>
<keyword evidence="1" id="KW-1133">Transmembrane helix</keyword>
<organism evidence="2 3">
    <name type="scientific">Embleya hyalina</name>
    <dbReference type="NCBI Taxonomy" id="516124"/>
    <lineage>
        <taxon>Bacteria</taxon>
        <taxon>Bacillati</taxon>
        <taxon>Actinomycetota</taxon>
        <taxon>Actinomycetes</taxon>
        <taxon>Kitasatosporales</taxon>
        <taxon>Streptomycetaceae</taxon>
        <taxon>Embleya</taxon>
    </lineage>
</organism>
<dbReference type="EMBL" id="BIFH01000016">
    <property type="protein sequence ID" value="GCD94882.1"/>
    <property type="molecule type" value="Genomic_DNA"/>
</dbReference>
<accession>A0A401YJT6</accession>
<evidence type="ECO:0000256" key="1">
    <source>
        <dbReference type="SAM" id="Phobius"/>
    </source>
</evidence>
<keyword evidence="1" id="KW-0812">Transmembrane</keyword>
<keyword evidence="1" id="KW-0472">Membrane</keyword>
<feature type="transmembrane region" description="Helical" evidence="1">
    <location>
        <begin position="62"/>
        <end position="84"/>
    </location>
</feature>
<dbReference type="RefSeq" id="WP_126637012.1">
    <property type="nucleotide sequence ID" value="NZ_BIFH01000016.1"/>
</dbReference>
<protein>
    <submittedName>
        <fullName evidence="2">Uncharacterized protein</fullName>
    </submittedName>
</protein>
<dbReference type="AlphaFoldDB" id="A0A401YJT6"/>
<feature type="transmembrane region" description="Helical" evidence="1">
    <location>
        <begin position="30"/>
        <end position="50"/>
    </location>
</feature>
<dbReference type="Proteomes" id="UP000286931">
    <property type="component" value="Unassembled WGS sequence"/>
</dbReference>
<comment type="caution">
    <text evidence="2">The sequence shown here is derived from an EMBL/GenBank/DDBJ whole genome shotgun (WGS) entry which is preliminary data.</text>
</comment>
<sequence length="106" mass="10988">MTARAAQPPPSHGVGGHHLPIHLSPLARRLTPAGIALPVLILAATLFAVAADTNAADARALWIPAAVGSIIGAGIAWTDILIVVHRRRPSGRPRPPTVDRPRATDG</sequence>
<reference evidence="2 3" key="1">
    <citation type="submission" date="2018-12" db="EMBL/GenBank/DDBJ databases">
        <title>Draft genome sequence of Embleya hyalina NBRC 13850T.</title>
        <authorList>
            <person name="Komaki H."/>
            <person name="Hosoyama A."/>
            <person name="Kimura A."/>
            <person name="Ichikawa N."/>
            <person name="Tamura T."/>
        </authorList>
    </citation>
    <scope>NUCLEOTIDE SEQUENCE [LARGE SCALE GENOMIC DNA]</scope>
    <source>
        <strain evidence="2 3">NBRC 13850</strain>
    </source>
</reference>